<dbReference type="EMBL" id="VSRR010042459">
    <property type="protein sequence ID" value="MPC76047.1"/>
    <property type="molecule type" value="Genomic_DNA"/>
</dbReference>
<accession>A0A5B7I3J1</accession>
<reference evidence="2 3" key="1">
    <citation type="submission" date="2019-05" db="EMBL/GenBank/DDBJ databases">
        <title>Another draft genome of Portunus trituberculatus and its Hox gene families provides insights of decapod evolution.</title>
        <authorList>
            <person name="Jeong J.-H."/>
            <person name="Song I."/>
            <person name="Kim S."/>
            <person name="Choi T."/>
            <person name="Kim D."/>
            <person name="Ryu S."/>
            <person name="Kim W."/>
        </authorList>
    </citation>
    <scope>NUCLEOTIDE SEQUENCE [LARGE SCALE GENOMIC DNA]</scope>
    <source>
        <tissue evidence="2">Muscle</tissue>
    </source>
</reference>
<evidence type="ECO:0000313" key="2">
    <source>
        <dbReference type="EMBL" id="MPC76047.1"/>
    </source>
</evidence>
<name>A0A5B7I3J1_PORTR</name>
<keyword evidence="3" id="KW-1185">Reference proteome</keyword>
<evidence type="ECO:0000313" key="3">
    <source>
        <dbReference type="Proteomes" id="UP000324222"/>
    </source>
</evidence>
<sequence>MQLHSEACQVVAVVVWRCLGGPGGGGGGSEEEEEEEEEEEQRATRDITVVHMITAYRCHNSLTLL</sequence>
<dbReference type="Proteomes" id="UP000324222">
    <property type="component" value="Unassembled WGS sequence"/>
</dbReference>
<gene>
    <name evidence="2" type="ORF">E2C01_070448</name>
</gene>
<feature type="compositionally biased region" description="Acidic residues" evidence="1">
    <location>
        <begin position="29"/>
        <end position="40"/>
    </location>
</feature>
<protein>
    <submittedName>
        <fullName evidence="2">Uncharacterized protein</fullName>
    </submittedName>
</protein>
<evidence type="ECO:0000256" key="1">
    <source>
        <dbReference type="SAM" id="MobiDB-lite"/>
    </source>
</evidence>
<dbReference type="AlphaFoldDB" id="A0A5B7I3J1"/>
<proteinExistence type="predicted"/>
<organism evidence="2 3">
    <name type="scientific">Portunus trituberculatus</name>
    <name type="common">Swimming crab</name>
    <name type="synonym">Neptunus trituberculatus</name>
    <dbReference type="NCBI Taxonomy" id="210409"/>
    <lineage>
        <taxon>Eukaryota</taxon>
        <taxon>Metazoa</taxon>
        <taxon>Ecdysozoa</taxon>
        <taxon>Arthropoda</taxon>
        <taxon>Crustacea</taxon>
        <taxon>Multicrustacea</taxon>
        <taxon>Malacostraca</taxon>
        <taxon>Eumalacostraca</taxon>
        <taxon>Eucarida</taxon>
        <taxon>Decapoda</taxon>
        <taxon>Pleocyemata</taxon>
        <taxon>Brachyura</taxon>
        <taxon>Eubrachyura</taxon>
        <taxon>Portunoidea</taxon>
        <taxon>Portunidae</taxon>
        <taxon>Portuninae</taxon>
        <taxon>Portunus</taxon>
    </lineage>
</organism>
<feature type="region of interest" description="Disordered" evidence="1">
    <location>
        <begin position="21"/>
        <end position="44"/>
    </location>
</feature>
<comment type="caution">
    <text evidence="2">The sequence shown here is derived from an EMBL/GenBank/DDBJ whole genome shotgun (WGS) entry which is preliminary data.</text>
</comment>